<name>A0A177EI63_9MICR</name>
<evidence type="ECO:0000313" key="2">
    <source>
        <dbReference type="EMBL" id="OAG31568.1"/>
    </source>
</evidence>
<feature type="region of interest" description="Disordered" evidence="1">
    <location>
        <begin position="37"/>
        <end position="113"/>
    </location>
</feature>
<dbReference type="Proteomes" id="UP000185944">
    <property type="component" value="Unassembled WGS sequence"/>
</dbReference>
<protein>
    <submittedName>
        <fullName evidence="2">Uncharacterized protein</fullName>
    </submittedName>
</protein>
<feature type="compositionally biased region" description="Basic and acidic residues" evidence="1">
    <location>
        <begin position="83"/>
        <end position="93"/>
    </location>
</feature>
<evidence type="ECO:0000313" key="3">
    <source>
        <dbReference type="Proteomes" id="UP000185944"/>
    </source>
</evidence>
<dbReference type="EMBL" id="LTDL01000014">
    <property type="protein sequence ID" value="OAG31568.1"/>
    <property type="molecule type" value="Genomic_DNA"/>
</dbReference>
<gene>
    <name evidence="2" type="ORF">NEDG_00043</name>
</gene>
<keyword evidence="3" id="KW-1185">Reference proteome</keyword>
<accession>A0A177EI63</accession>
<sequence length="113" mass="11900">MPEDTKKQVSETINNATNKTGEVCKAGVAKTKEVATKIKEDITKPAPGTGAGTSPKPEPSTSDKAIKKVNDASDSVRGGFYKATDEADKKLEKSSGSFDNSITGKALRKPSEK</sequence>
<comment type="caution">
    <text evidence="2">The sequence shown here is derived from an EMBL/GenBank/DDBJ whole genome shotgun (WGS) entry which is preliminary data.</text>
</comment>
<dbReference type="GeneID" id="93646393"/>
<dbReference type="AlphaFoldDB" id="A0A177EI63"/>
<dbReference type="VEuPathDB" id="MicrosporidiaDB:NEDG_00043"/>
<evidence type="ECO:0000256" key="1">
    <source>
        <dbReference type="SAM" id="MobiDB-lite"/>
    </source>
</evidence>
<feature type="compositionally biased region" description="Polar residues" evidence="1">
    <location>
        <begin position="94"/>
        <end position="103"/>
    </location>
</feature>
<reference evidence="2 3" key="1">
    <citation type="submission" date="2016-02" db="EMBL/GenBank/DDBJ databases">
        <title>Discovery of a natural microsporidian pathogen with a broad tissue tropism in Caenorhabditis elegans.</title>
        <authorList>
            <person name="Luallen R.J."/>
            <person name="Reinke A.W."/>
            <person name="Tong L."/>
            <person name="Botts M.R."/>
            <person name="Felix M.-A."/>
            <person name="Troemel E.R."/>
        </authorList>
    </citation>
    <scope>NUCLEOTIDE SEQUENCE [LARGE SCALE GENOMIC DNA]</scope>
    <source>
        <strain evidence="2 3">JUm2807</strain>
    </source>
</reference>
<dbReference type="RefSeq" id="XP_067545169.1">
    <property type="nucleotide sequence ID" value="XM_067687461.1"/>
</dbReference>
<proteinExistence type="predicted"/>
<organism evidence="2 3">
    <name type="scientific">Nematocida displodere</name>
    <dbReference type="NCBI Taxonomy" id="1805483"/>
    <lineage>
        <taxon>Eukaryota</taxon>
        <taxon>Fungi</taxon>
        <taxon>Fungi incertae sedis</taxon>
        <taxon>Microsporidia</taxon>
        <taxon>Nematocida</taxon>
    </lineage>
</organism>